<sequence length="49" mass="5214">MAGMHQEDRKLSCRYIITVAHAKKGVAQLNAGAAPDPHLQVTTQATNGI</sequence>
<evidence type="ECO:0000313" key="1">
    <source>
        <dbReference type="EMBL" id="CZT11934.1"/>
    </source>
</evidence>
<evidence type="ECO:0000313" key="2">
    <source>
        <dbReference type="Proteomes" id="UP000178129"/>
    </source>
</evidence>
<gene>
    <name evidence="1" type="ORF">RCO7_15160</name>
</gene>
<name>A0A1E1LN74_9HELO</name>
<comment type="caution">
    <text evidence="1">The sequence shown here is derived from an EMBL/GenBank/DDBJ whole genome shotgun (WGS) entry which is preliminary data.</text>
</comment>
<keyword evidence="2" id="KW-1185">Reference proteome</keyword>
<protein>
    <submittedName>
        <fullName evidence="1">Uncharacterized protein</fullName>
    </submittedName>
</protein>
<dbReference type="EMBL" id="FJUW01000065">
    <property type="protein sequence ID" value="CZT11934.1"/>
    <property type="molecule type" value="Genomic_DNA"/>
</dbReference>
<reference evidence="2" key="1">
    <citation type="submission" date="2016-03" db="EMBL/GenBank/DDBJ databases">
        <authorList>
            <person name="Ploux O."/>
        </authorList>
    </citation>
    <scope>NUCLEOTIDE SEQUENCE [LARGE SCALE GENOMIC DNA]</scope>
    <source>
        <strain evidence="2">UK7</strain>
    </source>
</reference>
<accession>A0A1E1LN74</accession>
<proteinExistence type="predicted"/>
<organism evidence="1 2">
    <name type="scientific">Rhynchosporium graminicola</name>
    <dbReference type="NCBI Taxonomy" id="2792576"/>
    <lineage>
        <taxon>Eukaryota</taxon>
        <taxon>Fungi</taxon>
        <taxon>Dikarya</taxon>
        <taxon>Ascomycota</taxon>
        <taxon>Pezizomycotina</taxon>
        <taxon>Leotiomycetes</taxon>
        <taxon>Helotiales</taxon>
        <taxon>Ploettnerulaceae</taxon>
        <taxon>Rhynchosporium</taxon>
    </lineage>
</organism>
<dbReference type="Proteomes" id="UP000178129">
    <property type="component" value="Unassembled WGS sequence"/>
</dbReference>
<dbReference type="AlphaFoldDB" id="A0A1E1LN74"/>
<dbReference type="InParanoid" id="A0A1E1LN74"/>